<dbReference type="CDD" id="cd18577">
    <property type="entry name" value="ABC_6TM_Pgp_ABCB1_D1_like"/>
    <property type="match status" value="1"/>
</dbReference>
<dbReference type="SMART" id="SM00382">
    <property type="entry name" value="AAA"/>
    <property type="match status" value="2"/>
</dbReference>
<feature type="transmembrane region" description="Helical" evidence="13">
    <location>
        <begin position="982"/>
        <end position="1001"/>
    </location>
</feature>
<evidence type="ECO:0000256" key="6">
    <source>
        <dbReference type="ARBA" id="ARBA00022741"/>
    </source>
</evidence>
<evidence type="ECO:0000256" key="3">
    <source>
        <dbReference type="ARBA" id="ARBA00022448"/>
    </source>
</evidence>
<keyword evidence="10" id="KW-0325">Glycoprotein</keyword>
<dbReference type="FunFam" id="1.20.1560.10:FF:000295">
    <property type="entry name" value="MDR-like ABC transporter"/>
    <property type="match status" value="1"/>
</dbReference>
<dbReference type="EMBL" id="BRXU01000029">
    <property type="protein sequence ID" value="GLC59758.1"/>
    <property type="molecule type" value="Genomic_DNA"/>
</dbReference>
<comment type="subcellular location">
    <subcellularLocation>
        <location evidence="1">Cell membrane</location>
        <topology evidence="1">Multi-pass membrane protein</topology>
    </subcellularLocation>
</comment>
<feature type="transmembrane region" description="Helical" evidence="13">
    <location>
        <begin position="955"/>
        <end position="976"/>
    </location>
</feature>
<dbReference type="FunFam" id="3.40.50.300:FF:000066">
    <property type="entry name" value="ABC transporter B family member 1"/>
    <property type="match status" value="1"/>
</dbReference>
<evidence type="ECO:0000256" key="13">
    <source>
        <dbReference type="SAM" id="Phobius"/>
    </source>
</evidence>
<evidence type="ECO:0000259" key="15">
    <source>
        <dbReference type="PROSITE" id="PS50929"/>
    </source>
</evidence>
<sequence>MTDKPLDATKEADGGDSPLEDVVTVGEETIEKVEPKKEDVPPVSFFKLLSTADGWDIDLMILGALGAIGNGTLLPLFAILFGEFTDALGGDPSGSGFMRMVSNLALKFLYLGIAAVVGSYLEAAVWMYTGNRQTNRLRTRFLAAVLRQDVAFFDVQSTTGGLVQGLNEDSIDVQNAISEKLGAFLHHSSTFITGFVIGFVKGWEMTLVMLGCMPFLAIIGGLLAKGTEMANNSASKAYAEASAIAQQNISQIRTVAAYNREEAAMVQYDKALEGTRKMAARQGWLSGASLGGVQFVMYGTYAVGLFFGAYRVAAGAYTGGTVLQVLVSTLMGGFSLGQAAPNLAYFAKGRAAGGRMFRVIDRVPAIFADDASPPPAGNGDSGAGKPATKPQESGDAKAGGNGAAAAAPLALSAGVAPTSVRGEIELRGVNFSYPSRPDVLIFRDFNLHVPAGKTVALVGSSGSGKSTVVQLIERFYDPLAGSVTLDGVDLRSLPLKWLRNQVGLVSQEPTLFATSIYENIAIGLPGASAEQVEAAARAANAHGFIHNLPQGYDTQVGERGVQLSGGQKQRIAIARAILKGPKVMLLDEATSALDTRSEALVQAALDRLVVGRTTVVVAHRLSTIKGADAIAVVQAGRVVERGTHEELLRDENGAYSILVKLQMQAQPPPEVEDEAEQGAPEEVGEVEAEEAGQIVAPLRGNGTPPAPAPSSTGDEVKAFATGRPSTASQSSRGGSMELGNMSRANAVGTAAEAVAPPPDAVGVTIPNHIPSNGTDKGAGGGAPISRGSKELVAKEGAGSGQIGDEKEGRGGKKEEPYKVPFRRLLGYARGRYLSAIVGCLASAAGGAQHPAFAFVIASMINIFYTTTPSELKKQAAFYCWMFFVIACGSFAALMTQQVAFARVAQVVSNRVRVELFGAIIRQEVAWFDDPAHSSGKLTANLATDAGYVRGAVGDVFGMAFQNLSTLALGYLVALAYDWRMALLITGIFPFLTLSMLIHLKFHTGFSSDADKLYAGANQMVTEAFSSIRVIHAYNLQGFVSGTYDKMIAQANRMLVRQSNVSGISFAYSNFIMFAMYSLIIYFMGQELKNGWVDFGNSLKAFMAILLAAMGMAQASLSFPDLGNAKSAVQRIFPVIDRKPVIDSFDEGGAKPDPETLRGEIEFRDVRFAYPARPSVIVFHHFSLTMAAGQVTALVGESGSGKSTVVGLIERFYNPLAGVVTLDGVDLRSYNLRYLRAQIGLVSQEPLLFNGTIADNIKIGKADASQGELEAAAEAANARTFIEALPEKFNTRVGEGGIQLSGGQKQRIAIARAVVKNPKVMLLDEATSALDARSEAVVQAALDRIMCGRTSVVIAHRLSTIRNANTIAVVYRGSVLEKGTHEDLMALPNGSYARLVAAQSREPAEGGAKGGKAAAASK</sequence>
<evidence type="ECO:0000313" key="17">
    <source>
        <dbReference type="Proteomes" id="UP001165080"/>
    </source>
</evidence>
<feature type="transmembrane region" description="Helical" evidence="13">
    <location>
        <begin position="1062"/>
        <end position="1084"/>
    </location>
</feature>
<dbReference type="InterPro" id="IPR039421">
    <property type="entry name" value="Type_1_exporter"/>
</dbReference>
<keyword evidence="6" id="KW-0547">Nucleotide-binding</keyword>
<keyword evidence="3" id="KW-0813">Transport</keyword>
<dbReference type="GO" id="GO:0016887">
    <property type="term" value="F:ATP hydrolysis activity"/>
    <property type="evidence" value="ECO:0007669"/>
    <property type="project" value="InterPro"/>
</dbReference>
<evidence type="ECO:0000256" key="8">
    <source>
        <dbReference type="ARBA" id="ARBA00022989"/>
    </source>
</evidence>
<dbReference type="PROSITE" id="PS50929">
    <property type="entry name" value="ABC_TM1F"/>
    <property type="match status" value="2"/>
</dbReference>
<dbReference type="Proteomes" id="UP001165080">
    <property type="component" value="Unassembled WGS sequence"/>
</dbReference>
<accession>A0A9W6F815</accession>
<dbReference type="FunFam" id="3.40.50.300:FF:000205">
    <property type="entry name" value="ABC transporter B family member 4"/>
    <property type="match status" value="1"/>
</dbReference>
<dbReference type="PROSITE" id="PS00211">
    <property type="entry name" value="ABC_TRANSPORTER_1"/>
    <property type="match status" value="2"/>
</dbReference>
<dbReference type="GO" id="GO:0005886">
    <property type="term" value="C:plasma membrane"/>
    <property type="evidence" value="ECO:0007669"/>
    <property type="project" value="UniProtKB-SubCell"/>
</dbReference>
<dbReference type="SUPFAM" id="SSF52540">
    <property type="entry name" value="P-loop containing nucleoside triphosphate hydrolases"/>
    <property type="match status" value="2"/>
</dbReference>
<feature type="region of interest" description="Disordered" evidence="12">
    <location>
        <begin position="370"/>
        <end position="401"/>
    </location>
</feature>
<evidence type="ECO:0000313" key="16">
    <source>
        <dbReference type="EMBL" id="GLC59758.1"/>
    </source>
</evidence>
<comment type="caution">
    <text evidence="16">The sequence shown here is derived from an EMBL/GenBank/DDBJ whole genome shotgun (WGS) entry which is preliminary data.</text>
</comment>
<comment type="subunit">
    <text evidence="11">Interacts with 1-naphthylphthalamic acid (NPA).</text>
</comment>
<dbReference type="Gene3D" id="3.40.50.300">
    <property type="entry name" value="P-loop containing nucleotide triphosphate hydrolases"/>
    <property type="match status" value="2"/>
</dbReference>
<keyword evidence="7" id="KW-0067">ATP-binding</keyword>
<evidence type="ECO:0000256" key="2">
    <source>
        <dbReference type="ARBA" id="ARBA00007577"/>
    </source>
</evidence>
<keyword evidence="9 13" id="KW-0472">Membrane</keyword>
<feature type="compositionally biased region" description="Basic and acidic residues" evidence="12">
    <location>
        <begin position="1"/>
        <end position="13"/>
    </location>
</feature>
<keyword evidence="5" id="KW-0677">Repeat</keyword>
<dbReference type="GO" id="GO:0005524">
    <property type="term" value="F:ATP binding"/>
    <property type="evidence" value="ECO:0007669"/>
    <property type="project" value="UniProtKB-KW"/>
</dbReference>
<keyword evidence="8 13" id="KW-1133">Transmembrane helix</keyword>
<dbReference type="FunFam" id="1.20.1560.10:FF:000600">
    <property type="entry name" value="MDR-like ABC transporter"/>
    <property type="match status" value="1"/>
</dbReference>
<protein>
    <submittedName>
        <fullName evidence="16">Uncharacterized protein</fullName>
    </submittedName>
</protein>
<dbReference type="Gene3D" id="1.20.1560.10">
    <property type="entry name" value="ABC transporter type 1, transmembrane domain"/>
    <property type="match status" value="2"/>
</dbReference>
<proteinExistence type="inferred from homology"/>
<dbReference type="Pfam" id="PF00664">
    <property type="entry name" value="ABC_membrane"/>
    <property type="match status" value="2"/>
</dbReference>
<evidence type="ECO:0000256" key="11">
    <source>
        <dbReference type="ARBA" id="ARBA00062948"/>
    </source>
</evidence>
<dbReference type="PANTHER" id="PTHR43394:SF11">
    <property type="entry name" value="ATP-BINDING CASSETTE TRANSPORTER"/>
    <property type="match status" value="1"/>
</dbReference>
<feature type="domain" description="ABC transporter" evidence="14">
    <location>
        <begin position="424"/>
        <end position="660"/>
    </location>
</feature>
<evidence type="ECO:0000256" key="9">
    <source>
        <dbReference type="ARBA" id="ARBA00023136"/>
    </source>
</evidence>
<dbReference type="GO" id="GO:0005743">
    <property type="term" value="C:mitochondrial inner membrane"/>
    <property type="evidence" value="ECO:0007669"/>
    <property type="project" value="TreeGrafter"/>
</dbReference>
<feature type="transmembrane region" description="Helical" evidence="13">
    <location>
        <begin position="181"/>
        <end position="200"/>
    </location>
</feature>
<feature type="region of interest" description="Disordered" evidence="12">
    <location>
        <begin position="1"/>
        <end position="20"/>
    </location>
</feature>
<dbReference type="InterPro" id="IPR011527">
    <property type="entry name" value="ABC1_TM_dom"/>
</dbReference>
<dbReference type="CDD" id="cd18578">
    <property type="entry name" value="ABC_6TM_Pgp_ABCB1_D2_like"/>
    <property type="match status" value="1"/>
</dbReference>
<dbReference type="CDD" id="cd03249">
    <property type="entry name" value="ABC_MTABC3_MDL1_MDL2"/>
    <property type="match status" value="2"/>
</dbReference>
<evidence type="ECO:0000256" key="4">
    <source>
        <dbReference type="ARBA" id="ARBA00022692"/>
    </source>
</evidence>
<comment type="similarity">
    <text evidence="2">Belongs to the ABC transporter superfamily. ABCB family. Multidrug resistance exporter (TC 3.A.1.201) subfamily.</text>
</comment>
<feature type="transmembrane region" description="Helical" evidence="13">
    <location>
        <begin position="1096"/>
        <end position="1116"/>
    </location>
</feature>
<feature type="transmembrane region" description="Helical" evidence="13">
    <location>
        <begin position="59"/>
        <end position="81"/>
    </location>
</feature>
<dbReference type="Pfam" id="PF00005">
    <property type="entry name" value="ABC_tran"/>
    <property type="match status" value="2"/>
</dbReference>
<dbReference type="PROSITE" id="PS50893">
    <property type="entry name" value="ABC_TRANSPORTER_2"/>
    <property type="match status" value="2"/>
</dbReference>
<organism evidence="16 17">
    <name type="scientific">Pleodorina starrii</name>
    <dbReference type="NCBI Taxonomy" id="330485"/>
    <lineage>
        <taxon>Eukaryota</taxon>
        <taxon>Viridiplantae</taxon>
        <taxon>Chlorophyta</taxon>
        <taxon>core chlorophytes</taxon>
        <taxon>Chlorophyceae</taxon>
        <taxon>CS clade</taxon>
        <taxon>Chlamydomonadales</taxon>
        <taxon>Volvocaceae</taxon>
        <taxon>Pleodorina</taxon>
    </lineage>
</organism>
<feature type="domain" description="ABC transporter" evidence="14">
    <location>
        <begin position="1160"/>
        <end position="1396"/>
    </location>
</feature>
<dbReference type="InterPro" id="IPR017871">
    <property type="entry name" value="ABC_transporter-like_CS"/>
</dbReference>
<evidence type="ECO:0000256" key="12">
    <source>
        <dbReference type="SAM" id="MobiDB-lite"/>
    </source>
</evidence>
<dbReference type="InterPro" id="IPR036640">
    <property type="entry name" value="ABC1_TM_sf"/>
</dbReference>
<evidence type="ECO:0000256" key="10">
    <source>
        <dbReference type="ARBA" id="ARBA00023180"/>
    </source>
</evidence>
<evidence type="ECO:0000256" key="5">
    <source>
        <dbReference type="ARBA" id="ARBA00022737"/>
    </source>
</evidence>
<dbReference type="InterPro" id="IPR003439">
    <property type="entry name" value="ABC_transporter-like_ATP-bd"/>
</dbReference>
<feature type="transmembrane region" description="Helical" evidence="13">
    <location>
        <begin position="206"/>
        <end position="224"/>
    </location>
</feature>
<feature type="transmembrane region" description="Helical" evidence="13">
    <location>
        <begin position="284"/>
        <end position="310"/>
    </location>
</feature>
<feature type="region of interest" description="Disordered" evidence="12">
    <location>
        <begin position="758"/>
        <end position="814"/>
    </location>
</feature>
<dbReference type="GO" id="GO:0015421">
    <property type="term" value="F:ABC-type oligopeptide transporter activity"/>
    <property type="evidence" value="ECO:0007669"/>
    <property type="project" value="TreeGrafter"/>
</dbReference>
<keyword evidence="4 13" id="KW-0812">Transmembrane</keyword>
<dbReference type="SUPFAM" id="SSF90123">
    <property type="entry name" value="ABC transporter transmembrane region"/>
    <property type="match status" value="2"/>
</dbReference>
<feature type="region of interest" description="Disordered" evidence="12">
    <location>
        <begin position="664"/>
        <end position="739"/>
    </location>
</feature>
<name>A0A9W6F815_9CHLO</name>
<feature type="transmembrane region" description="Helical" evidence="13">
    <location>
        <begin position="832"/>
        <end position="863"/>
    </location>
</feature>
<evidence type="ECO:0000256" key="1">
    <source>
        <dbReference type="ARBA" id="ARBA00004651"/>
    </source>
</evidence>
<dbReference type="PANTHER" id="PTHR43394">
    <property type="entry name" value="ATP-DEPENDENT PERMEASE MDL1, MITOCHONDRIAL"/>
    <property type="match status" value="1"/>
</dbReference>
<feature type="transmembrane region" description="Helical" evidence="13">
    <location>
        <begin position="875"/>
        <end position="893"/>
    </location>
</feature>
<dbReference type="InterPro" id="IPR027417">
    <property type="entry name" value="P-loop_NTPase"/>
</dbReference>
<reference evidence="16 17" key="1">
    <citation type="journal article" date="2023" name="Commun. Biol.">
        <title>Reorganization of the ancestral sex-determining regions during the evolution of trioecy in Pleodorina starrii.</title>
        <authorList>
            <person name="Takahashi K."/>
            <person name="Suzuki S."/>
            <person name="Kawai-Toyooka H."/>
            <person name="Yamamoto K."/>
            <person name="Hamaji T."/>
            <person name="Ootsuki R."/>
            <person name="Yamaguchi H."/>
            <person name="Kawachi M."/>
            <person name="Higashiyama T."/>
            <person name="Nozaki H."/>
        </authorList>
    </citation>
    <scope>NUCLEOTIDE SEQUENCE [LARGE SCALE GENOMIC DNA]</scope>
    <source>
        <strain evidence="16 17">NIES-4479</strain>
    </source>
</reference>
<gene>
    <name evidence="16" type="primary">PLEST001397</name>
    <name evidence="16" type="ORF">PLESTB_001530300</name>
</gene>
<feature type="domain" description="ABC transmembrane type-1" evidence="15">
    <location>
        <begin position="61"/>
        <end position="348"/>
    </location>
</feature>
<feature type="domain" description="ABC transmembrane type-1" evidence="15">
    <location>
        <begin position="836"/>
        <end position="1123"/>
    </location>
</feature>
<evidence type="ECO:0000256" key="7">
    <source>
        <dbReference type="ARBA" id="ARBA00022840"/>
    </source>
</evidence>
<evidence type="ECO:0000259" key="14">
    <source>
        <dbReference type="PROSITE" id="PS50893"/>
    </source>
</evidence>
<dbReference type="GO" id="GO:0090374">
    <property type="term" value="P:oligopeptide export from mitochondrion"/>
    <property type="evidence" value="ECO:0007669"/>
    <property type="project" value="TreeGrafter"/>
</dbReference>
<feature type="compositionally biased region" description="Polar residues" evidence="12">
    <location>
        <begin position="723"/>
        <end position="733"/>
    </location>
</feature>
<feature type="compositionally biased region" description="Basic and acidic residues" evidence="12">
    <location>
        <begin position="803"/>
        <end position="814"/>
    </location>
</feature>
<keyword evidence="17" id="KW-1185">Reference proteome</keyword>
<feature type="transmembrane region" description="Helical" evidence="13">
    <location>
        <begin position="108"/>
        <end position="128"/>
    </location>
</feature>
<dbReference type="InterPro" id="IPR003593">
    <property type="entry name" value="AAA+_ATPase"/>
</dbReference>